<dbReference type="InterPro" id="IPR043502">
    <property type="entry name" value="DNA/RNA_pol_sf"/>
</dbReference>
<feature type="domain" description="CCHC-type" evidence="3">
    <location>
        <begin position="82"/>
        <end position="96"/>
    </location>
</feature>
<sequence>MGKSVGKRMGTTSSNPLPKRFRESRSGWRSSFWFDRGDRSKDKQITVSTGSVKALPRESENPECDYCGKRHFGECWKKIGGCFRCGSTEHFVKDCPITQSSTLATSQRSVSTARGRGIFRGGSVSRRGGVSRSSDIATQQSEARALARSYVDRTREEGNVHDVVTAEHGVILDYYKKKFSVQTEDGNSVEVNGIRTSGLARIISAIKVNKLLHQGCTAYLAYVINFDSVGSQCSQIRTVCEFPDVFPEKLPRFPPDREVEFAIEVYPGTDPMSIPPYRMPPTELKELKVQLLSEVVFLGHVVSADGIRVDPKKIEAIVQWKSPRNVSEVRKANVVADVLSKKAAIELRAMFAQLSISDDGGLLAELRIKPVMFERIKSAQLEDDKLIKKKEMVQSDTTRNFNIDKHDCLRYRDRICIPINSDIKELILREAHDGPFALHPGGTKMYRDLRELYWWPGMKKDIVEYVRLTLSVSKKNAIWVIVDRLTKSAHFITVRTDWSLQKLAEVYIRKIIRLYGIPASIISDRDPRLTSRFWKQLHESLELNEKKIIGPELIRETEETVKKIQQRLKVAFDRQKSYADLKRRDIEYSVGDKVFLKVSPWKKVLRFGRKEKLSPRYRSDPSHIISTENIEIRPDLSYEEEPVQILAREVKELRNKRVPLVKVL</sequence>
<keyword evidence="1" id="KW-0863">Zinc-finger</keyword>
<dbReference type="InterPro" id="IPR050951">
    <property type="entry name" value="Retrovirus_Pol_polyprotein"/>
</dbReference>
<dbReference type="InterPro" id="IPR012337">
    <property type="entry name" value="RNaseH-like_sf"/>
</dbReference>
<dbReference type="Pfam" id="PF00098">
    <property type="entry name" value="zf-CCHC"/>
    <property type="match status" value="1"/>
</dbReference>
<dbReference type="PROSITE" id="PS50158">
    <property type="entry name" value="ZF_CCHC"/>
    <property type="match status" value="1"/>
</dbReference>
<keyword evidence="1" id="KW-0862">Zinc</keyword>
<evidence type="ECO:0000313" key="4">
    <source>
        <dbReference type="Proteomes" id="UP000818029"/>
    </source>
</evidence>
<reference evidence="5" key="2">
    <citation type="submission" date="2025-08" db="UniProtKB">
        <authorList>
            <consortium name="RefSeq"/>
        </authorList>
    </citation>
    <scope>IDENTIFICATION</scope>
</reference>
<dbReference type="SMART" id="SM00343">
    <property type="entry name" value="ZnF_C2HC"/>
    <property type="match status" value="1"/>
</dbReference>
<dbReference type="Gene3D" id="3.30.420.10">
    <property type="entry name" value="Ribonuclease H-like superfamily/Ribonuclease H"/>
    <property type="match status" value="1"/>
</dbReference>
<dbReference type="SUPFAM" id="SSF56672">
    <property type="entry name" value="DNA/RNA polymerases"/>
    <property type="match status" value="2"/>
</dbReference>
<protein>
    <recommendedName>
        <fullName evidence="3">CCHC-type domain-containing protein</fullName>
    </recommendedName>
</protein>
<evidence type="ECO:0000256" key="2">
    <source>
        <dbReference type="SAM" id="MobiDB-lite"/>
    </source>
</evidence>
<dbReference type="RefSeq" id="XP_040967819.1">
    <property type="nucleotide sequence ID" value="XM_041111885.1"/>
</dbReference>
<dbReference type="GeneID" id="121228875"/>
<evidence type="ECO:0000259" key="3">
    <source>
        <dbReference type="PROSITE" id="PS50158"/>
    </source>
</evidence>
<dbReference type="PANTHER" id="PTHR37984">
    <property type="entry name" value="PROTEIN CBG26694"/>
    <property type="match status" value="1"/>
</dbReference>
<dbReference type="Pfam" id="PF17921">
    <property type="entry name" value="Integrase_H2C2"/>
    <property type="match status" value="1"/>
</dbReference>
<dbReference type="InterPro" id="IPR001878">
    <property type="entry name" value="Znf_CCHC"/>
</dbReference>
<feature type="region of interest" description="Disordered" evidence="2">
    <location>
        <begin position="1"/>
        <end position="26"/>
    </location>
</feature>
<evidence type="ECO:0000313" key="5">
    <source>
        <dbReference type="RefSeq" id="XP_040967819.1"/>
    </source>
</evidence>
<evidence type="ECO:0000256" key="1">
    <source>
        <dbReference type="PROSITE-ProRule" id="PRU00047"/>
    </source>
</evidence>
<dbReference type="InterPro" id="IPR041588">
    <property type="entry name" value="Integrase_H2C2"/>
</dbReference>
<gene>
    <name evidence="5" type="primary">LOC121228875</name>
</gene>
<name>A0ABM3BL74_GOSHI</name>
<reference evidence="4" key="1">
    <citation type="journal article" date="2020" name="Nat. Genet.">
        <title>Genomic diversifications of five Gossypium allopolyploid species and their impact on cotton improvement.</title>
        <authorList>
            <person name="Chen Z.J."/>
            <person name="Sreedasyam A."/>
            <person name="Ando A."/>
            <person name="Song Q."/>
            <person name="De Santiago L.M."/>
            <person name="Hulse-Kemp A.M."/>
            <person name="Ding M."/>
            <person name="Ye W."/>
            <person name="Kirkbride R.C."/>
            <person name="Jenkins J."/>
            <person name="Plott C."/>
            <person name="Lovell J."/>
            <person name="Lin Y.M."/>
            <person name="Vaughn R."/>
            <person name="Liu B."/>
            <person name="Simpson S."/>
            <person name="Scheffler B.E."/>
            <person name="Wen L."/>
            <person name="Saski C.A."/>
            <person name="Grover C.E."/>
            <person name="Hu G."/>
            <person name="Conover J.L."/>
            <person name="Carlson J.W."/>
            <person name="Shu S."/>
            <person name="Boston L.B."/>
            <person name="Williams M."/>
            <person name="Peterson D.G."/>
            <person name="McGee K."/>
            <person name="Jones D.C."/>
            <person name="Wendel J.F."/>
            <person name="Stelly D.M."/>
            <person name="Grimwood J."/>
            <person name="Schmutz J."/>
        </authorList>
    </citation>
    <scope>NUCLEOTIDE SEQUENCE [LARGE SCALE GENOMIC DNA]</scope>
    <source>
        <strain evidence="4">cv. TM-1</strain>
    </source>
</reference>
<dbReference type="Gene3D" id="4.10.60.10">
    <property type="entry name" value="Zinc finger, CCHC-type"/>
    <property type="match status" value="1"/>
</dbReference>
<proteinExistence type="predicted"/>
<accession>A0ABM3BL74</accession>
<dbReference type="PANTHER" id="PTHR37984:SF15">
    <property type="entry name" value="INTEGRASE CATALYTIC DOMAIN-CONTAINING PROTEIN"/>
    <property type="match status" value="1"/>
</dbReference>
<keyword evidence="4" id="KW-1185">Reference proteome</keyword>
<dbReference type="SUPFAM" id="SSF53098">
    <property type="entry name" value="Ribonuclease H-like"/>
    <property type="match status" value="1"/>
</dbReference>
<keyword evidence="1" id="KW-0479">Metal-binding</keyword>
<dbReference type="InterPro" id="IPR036397">
    <property type="entry name" value="RNaseH_sf"/>
</dbReference>
<dbReference type="Gene3D" id="1.10.340.70">
    <property type="match status" value="1"/>
</dbReference>
<dbReference type="Proteomes" id="UP000818029">
    <property type="component" value="Chromosome A05"/>
</dbReference>
<organism evidence="4 5">
    <name type="scientific">Gossypium hirsutum</name>
    <name type="common">Upland cotton</name>
    <name type="synonym">Gossypium mexicanum</name>
    <dbReference type="NCBI Taxonomy" id="3635"/>
    <lineage>
        <taxon>Eukaryota</taxon>
        <taxon>Viridiplantae</taxon>
        <taxon>Streptophyta</taxon>
        <taxon>Embryophyta</taxon>
        <taxon>Tracheophyta</taxon>
        <taxon>Spermatophyta</taxon>
        <taxon>Magnoliopsida</taxon>
        <taxon>eudicotyledons</taxon>
        <taxon>Gunneridae</taxon>
        <taxon>Pentapetalae</taxon>
        <taxon>rosids</taxon>
        <taxon>malvids</taxon>
        <taxon>Malvales</taxon>
        <taxon>Malvaceae</taxon>
        <taxon>Malvoideae</taxon>
        <taxon>Gossypium</taxon>
    </lineage>
</organism>